<sequence length="118" mass="13661">MAFVSTIRTLGRPRPHSLSRELPIKRQHVCKPVRVIELDFSDPDTQLGAAGLLLGLVAGIGAPLWYINRVEKDQDRLEELRALNRANFEATGEYMTDEEITKMRKPKWTDRREWQDDD</sequence>
<organism evidence="2 3">
    <name type="scientific">Chlamydomonas eustigma</name>
    <dbReference type="NCBI Taxonomy" id="1157962"/>
    <lineage>
        <taxon>Eukaryota</taxon>
        <taxon>Viridiplantae</taxon>
        <taxon>Chlorophyta</taxon>
        <taxon>core chlorophytes</taxon>
        <taxon>Chlorophyceae</taxon>
        <taxon>CS clade</taxon>
        <taxon>Chlamydomonadales</taxon>
        <taxon>Chlamydomonadaceae</taxon>
        <taxon>Chlamydomonas</taxon>
    </lineage>
</organism>
<keyword evidence="3" id="KW-1185">Reference proteome</keyword>
<dbReference type="AlphaFoldDB" id="A0A250XQX6"/>
<name>A0A250XQX6_9CHLO</name>
<proteinExistence type="predicted"/>
<reference evidence="2 3" key="1">
    <citation type="submission" date="2017-08" db="EMBL/GenBank/DDBJ databases">
        <title>Acidophilic green algal genome provides insights into adaptation to an acidic environment.</title>
        <authorList>
            <person name="Hirooka S."/>
            <person name="Hirose Y."/>
            <person name="Kanesaki Y."/>
            <person name="Higuchi S."/>
            <person name="Fujiwara T."/>
            <person name="Onuma R."/>
            <person name="Era A."/>
            <person name="Ohbayashi R."/>
            <person name="Uzuka A."/>
            <person name="Nozaki H."/>
            <person name="Yoshikawa H."/>
            <person name="Miyagishima S.Y."/>
        </authorList>
    </citation>
    <scope>NUCLEOTIDE SEQUENCE [LARGE SCALE GENOMIC DNA]</scope>
    <source>
        <strain evidence="2 3">NIES-2499</strain>
    </source>
</reference>
<protein>
    <submittedName>
        <fullName evidence="2">Uncharacterized protein</fullName>
    </submittedName>
</protein>
<dbReference type="Proteomes" id="UP000232323">
    <property type="component" value="Unassembled WGS sequence"/>
</dbReference>
<gene>
    <name evidence="2" type="ORF">CEUSTIGMA_g12839.t1</name>
</gene>
<feature type="transmembrane region" description="Helical" evidence="1">
    <location>
        <begin position="47"/>
        <end position="67"/>
    </location>
</feature>
<keyword evidence="1" id="KW-0472">Membrane</keyword>
<keyword evidence="1" id="KW-0812">Transmembrane</keyword>
<evidence type="ECO:0000256" key="1">
    <source>
        <dbReference type="SAM" id="Phobius"/>
    </source>
</evidence>
<comment type="caution">
    <text evidence="2">The sequence shown here is derived from an EMBL/GenBank/DDBJ whole genome shotgun (WGS) entry which is preliminary data.</text>
</comment>
<accession>A0A250XQX6</accession>
<dbReference type="EMBL" id="BEGY01000168">
    <property type="protein sequence ID" value="GAX85423.1"/>
    <property type="molecule type" value="Genomic_DNA"/>
</dbReference>
<evidence type="ECO:0000313" key="3">
    <source>
        <dbReference type="Proteomes" id="UP000232323"/>
    </source>
</evidence>
<dbReference type="OrthoDB" id="497979at2759"/>
<evidence type="ECO:0000313" key="2">
    <source>
        <dbReference type="EMBL" id="GAX85423.1"/>
    </source>
</evidence>
<keyword evidence="1" id="KW-1133">Transmembrane helix</keyword>